<dbReference type="PANTHER" id="PTHR33884">
    <property type="entry name" value="UPF0410 PROTEIN YMGE"/>
    <property type="match status" value="1"/>
</dbReference>
<evidence type="ECO:0000256" key="2">
    <source>
        <dbReference type="ARBA" id="ARBA00011006"/>
    </source>
</evidence>
<dbReference type="EMBL" id="CP123967">
    <property type="protein sequence ID" value="WGT46524.1"/>
    <property type="molecule type" value="Genomic_DNA"/>
</dbReference>
<evidence type="ECO:0000313" key="8">
    <source>
        <dbReference type="EMBL" id="WGT46524.1"/>
    </source>
</evidence>
<keyword evidence="5 7" id="KW-1133">Transmembrane helix</keyword>
<feature type="transmembrane region" description="Helical" evidence="7">
    <location>
        <begin position="29"/>
        <end position="53"/>
    </location>
</feature>
<gene>
    <name evidence="8" type="ORF">QH948_10245</name>
</gene>
<keyword evidence="6 7" id="KW-0472">Membrane</keyword>
<organism evidence="8 9">
    <name type="scientific">Tessaracoccus lacteus</name>
    <dbReference type="NCBI Taxonomy" id="3041766"/>
    <lineage>
        <taxon>Bacteria</taxon>
        <taxon>Bacillati</taxon>
        <taxon>Actinomycetota</taxon>
        <taxon>Actinomycetes</taxon>
        <taxon>Propionibacteriales</taxon>
        <taxon>Propionibacteriaceae</taxon>
        <taxon>Tessaracoccus</taxon>
    </lineage>
</organism>
<name>A0ABY8PVN7_9ACTN</name>
<keyword evidence="3" id="KW-1003">Cell membrane</keyword>
<evidence type="ECO:0000256" key="7">
    <source>
        <dbReference type="SAM" id="Phobius"/>
    </source>
</evidence>
<keyword evidence="9" id="KW-1185">Reference proteome</keyword>
<comment type="subcellular location">
    <subcellularLocation>
        <location evidence="1">Cell membrane</location>
        <topology evidence="1">Multi-pass membrane protein</topology>
    </subcellularLocation>
</comment>
<dbReference type="PANTHER" id="PTHR33884:SF3">
    <property type="entry name" value="UPF0410 PROTEIN YMGE"/>
    <property type="match status" value="1"/>
</dbReference>
<feature type="transmembrane region" description="Helical" evidence="7">
    <location>
        <begin position="59"/>
        <end position="82"/>
    </location>
</feature>
<dbReference type="InterPro" id="IPR007341">
    <property type="entry name" value="Transgly_assoc"/>
</dbReference>
<dbReference type="Proteomes" id="UP001244136">
    <property type="component" value="Chromosome"/>
</dbReference>
<evidence type="ECO:0000256" key="1">
    <source>
        <dbReference type="ARBA" id="ARBA00004651"/>
    </source>
</evidence>
<evidence type="ECO:0000313" key="9">
    <source>
        <dbReference type="Proteomes" id="UP001244136"/>
    </source>
</evidence>
<keyword evidence="4 7" id="KW-0812">Transmembrane</keyword>
<dbReference type="Pfam" id="PF04226">
    <property type="entry name" value="Transgly_assoc"/>
    <property type="match status" value="1"/>
</dbReference>
<sequence>MGTIIAYIVIGLLGGAIAKAILPGKQGGGWVATILLGIAGALVGGFIGGAIFGVKYSDIFSPTGLIFSVLGALLLLVIYGFVTKKKA</sequence>
<evidence type="ECO:0000256" key="4">
    <source>
        <dbReference type="ARBA" id="ARBA00022692"/>
    </source>
</evidence>
<protein>
    <submittedName>
        <fullName evidence="8">GlsB/YeaQ/YmgE family stress response membrane protein</fullName>
    </submittedName>
</protein>
<dbReference type="RefSeq" id="WP_281144294.1">
    <property type="nucleotide sequence ID" value="NZ_CP123967.1"/>
</dbReference>
<proteinExistence type="inferred from homology"/>
<accession>A0ABY8PVN7</accession>
<evidence type="ECO:0000256" key="5">
    <source>
        <dbReference type="ARBA" id="ARBA00022989"/>
    </source>
</evidence>
<evidence type="ECO:0000256" key="3">
    <source>
        <dbReference type="ARBA" id="ARBA00022475"/>
    </source>
</evidence>
<reference evidence="8 9" key="1">
    <citation type="journal article" date="2008" name="Int. J. Syst. Evol. Microbiol.">
        <title>Tessaracoccus flavescens sp. nov., isolated from marine sediment.</title>
        <authorList>
            <person name="Lee D.W."/>
            <person name="Lee S.D."/>
        </authorList>
    </citation>
    <scope>NUCLEOTIDE SEQUENCE [LARGE SCALE GENOMIC DNA]</scope>
    <source>
        <strain evidence="8 9">T21</strain>
    </source>
</reference>
<comment type="similarity">
    <text evidence="2">Belongs to the UPF0410 family.</text>
</comment>
<feature type="transmembrane region" description="Helical" evidence="7">
    <location>
        <begin position="6"/>
        <end position="22"/>
    </location>
</feature>
<evidence type="ECO:0000256" key="6">
    <source>
        <dbReference type="ARBA" id="ARBA00023136"/>
    </source>
</evidence>